<evidence type="ECO:0000259" key="2">
    <source>
        <dbReference type="Pfam" id="PF26133"/>
    </source>
</evidence>
<dbReference type="PANTHER" id="PTHR33018:SF37">
    <property type="entry name" value="TRANSPOSASE TNP1_EN_SPM-LIKE DOMAIN-CONTAINING PROTEIN"/>
    <property type="match status" value="1"/>
</dbReference>
<feature type="compositionally biased region" description="Basic and acidic residues" evidence="1">
    <location>
        <begin position="1"/>
        <end position="11"/>
    </location>
</feature>
<evidence type="ECO:0000313" key="3">
    <source>
        <dbReference type="EMBL" id="KAK9723914.1"/>
    </source>
</evidence>
<gene>
    <name evidence="3" type="ORF">RND81_05G033800</name>
</gene>
<sequence length="898" mass="101409">MDGEDNYKISEDYCDDEDCSDDPCDDATYEDEFQGDPRFDEFEVMSDAATLRGLDVTTNESTSSKDIEASQIVKDTNKGRSATKGLRVSEPMYLEFDDLGRPSGKWRLKYGQHAGFCMRKFNINLNWKDVSEGKRKLMWQDTLNLFHIADEKRLRKKFLSLVAKRFRDFKIKLVSGWIIKTRKRAKFEDDREPPEIWKHIKIEDWKLFQQVKTSSPAKRKRVKAVECAKMNEHHHRLGQNDFNTARPTWIKDGFYPGCGTISGSTGNESTSLVTIDVNRADDWFCAMHSKDKETGKYVVKKTKTKEVAEKYLEIKKKQAGGKFIPERNKDALYSALGEKDDNPSRARGFGGGNVTVRQAFGAPPPQSKDDHEALKKELKQELKKEMRLEFQSNLSSLLLEMGMPSSKLPNVTQIYPDAKPALEIDRTHMNHQKPFLQLEIKNDTPCLLFLEDPHNGVSYEVARVKTFPGEECHRGKVGSDNVRVKVSVVPKEFETLPLPIPVPAYDLNLLGDVVGSFVQWPIALVKIDNGDGHNRKDGELMGSYSHASKLSVTPIKKTLEEVVVQSLSPDCQMLSTLACAMAVGETYDIYFDAKLFYSKDEVKTEVYRDDLKLFLEGSELNIPIMQIFIRALQEDLQKVESGPHIGWLCSDATFDNRLRKKFEEAIAYISNAFQKCDINSDKYILAPILDRNKQITLDNASPLISFFSALKIGSQSSTLHSIFLSHKTQPNRHHLSPLTTPTTASPLTVSPPFLLSCSSFTPAPSSCFAVPHTPAPSSCFAIPLSVVVLVPPPIMYLYSQRTYVDCGSFVRLLCVCCVSPLLAAVFLLCSLSLRLRSFELRIVCESAWRFRDVFSAPLFSAALLLFPEPELCEPCRVYGACEAHLIAVLLLYERLLEV</sequence>
<keyword evidence="4" id="KW-1185">Reference proteome</keyword>
<feature type="domain" description="DUF8039" evidence="2">
    <location>
        <begin position="439"/>
        <end position="527"/>
    </location>
</feature>
<feature type="compositionally biased region" description="Acidic residues" evidence="1">
    <location>
        <begin position="12"/>
        <end position="21"/>
    </location>
</feature>
<dbReference type="Proteomes" id="UP001443914">
    <property type="component" value="Unassembled WGS sequence"/>
</dbReference>
<evidence type="ECO:0000256" key="1">
    <source>
        <dbReference type="SAM" id="MobiDB-lite"/>
    </source>
</evidence>
<comment type="caution">
    <text evidence="3">The sequence shown here is derived from an EMBL/GenBank/DDBJ whole genome shotgun (WGS) entry which is preliminary data.</text>
</comment>
<feature type="region of interest" description="Disordered" evidence="1">
    <location>
        <begin position="1"/>
        <end position="21"/>
    </location>
</feature>
<dbReference type="InterPro" id="IPR058352">
    <property type="entry name" value="DUF8039"/>
</dbReference>
<proteinExistence type="predicted"/>
<organism evidence="3 4">
    <name type="scientific">Saponaria officinalis</name>
    <name type="common">Common soapwort</name>
    <name type="synonym">Lychnis saponaria</name>
    <dbReference type="NCBI Taxonomy" id="3572"/>
    <lineage>
        <taxon>Eukaryota</taxon>
        <taxon>Viridiplantae</taxon>
        <taxon>Streptophyta</taxon>
        <taxon>Embryophyta</taxon>
        <taxon>Tracheophyta</taxon>
        <taxon>Spermatophyta</taxon>
        <taxon>Magnoliopsida</taxon>
        <taxon>eudicotyledons</taxon>
        <taxon>Gunneridae</taxon>
        <taxon>Pentapetalae</taxon>
        <taxon>Caryophyllales</taxon>
        <taxon>Caryophyllaceae</taxon>
        <taxon>Caryophylleae</taxon>
        <taxon>Saponaria</taxon>
    </lineage>
</organism>
<dbReference type="EMBL" id="JBDFQZ010000005">
    <property type="protein sequence ID" value="KAK9723914.1"/>
    <property type="molecule type" value="Genomic_DNA"/>
</dbReference>
<dbReference type="AlphaFoldDB" id="A0AAW1KX16"/>
<name>A0AAW1KX16_SAPOF</name>
<accession>A0AAW1KX16</accession>
<evidence type="ECO:0000313" key="4">
    <source>
        <dbReference type="Proteomes" id="UP001443914"/>
    </source>
</evidence>
<dbReference type="Pfam" id="PF26133">
    <property type="entry name" value="DUF8039"/>
    <property type="match status" value="1"/>
</dbReference>
<dbReference type="PANTHER" id="PTHR33018">
    <property type="entry name" value="OS10G0338966 PROTEIN-RELATED"/>
    <property type="match status" value="1"/>
</dbReference>
<reference evidence="3" key="1">
    <citation type="submission" date="2024-03" db="EMBL/GenBank/DDBJ databases">
        <title>WGS assembly of Saponaria officinalis var. Norfolk2.</title>
        <authorList>
            <person name="Jenkins J."/>
            <person name="Shu S."/>
            <person name="Grimwood J."/>
            <person name="Barry K."/>
            <person name="Goodstein D."/>
            <person name="Schmutz J."/>
            <person name="Leebens-Mack J."/>
            <person name="Osbourn A."/>
        </authorList>
    </citation>
    <scope>NUCLEOTIDE SEQUENCE [LARGE SCALE GENOMIC DNA]</scope>
    <source>
        <strain evidence="3">JIC</strain>
    </source>
</reference>
<protein>
    <recommendedName>
        <fullName evidence="2">DUF8039 domain-containing protein</fullName>
    </recommendedName>
</protein>